<evidence type="ECO:0000256" key="6">
    <source>
        <dbReference type="PROSITE-ProRule" id="PRU00039"/>
    </source>
</evidence>
<dbReference type="GO" id="GO:0031012">
    <property type="term" value="C:extracellular matrix"/>
    <property type="evidence" value="ECO:0007669"/>
    <property type="project" value="TreeGrafter"/>
</dbReference>
<evidence type="ECO:0000313" key="9">
    <source>
        <dbReference type="EMBL" id="NXM74623.1"/>
    </source>
</evidence>
<accession>A0A7L1DCB5</accession>
<evidence type="ECO:0000313" key="10">
    <source>
        <dbReference type="Proteomes" id="UP000553648"/>
    </source>
</evidence>
<dbReference type="Proteomes" id="UP000553648">
    <property type="component" value="Unassembled WGS sequence"/>
</dbReference>
<feature type="disulfide bond" evidence="6">
    <location>
        <begin position="2730"/>
        <end position="2779"/>
    </location>
</feature>
<dbReference type="GO" id="GO:0046373">
    <property type="term" value="P:L-arabinose metabolic process"/>
    <property type="evidence" value="ECO:0007669"/>
    <property type="project" value="InterPro"/>
</dbReference>
<dbReference type="InterPro" id="IPR006207">
    <property type="entry name" value="Cys_knot_C"/>
</dbReference>
<feature type="domain" description="CTCK" evidence="7">
    <location>
        <begin position="2716"/>
        <end position="2801"/>
    </location>
</feature>
<dbReference type="SUPFAM" id="SSF110221">
    <property type="entry name" value="AbfB domain"/>
    <property type="match status" value="1"/>
</dbReference>
<feature type="non-terminal residue" evidence="9">
    <location>
        <position position="1"/>
    </location>
</feature>
<keyword evidence="4 6" id="KW-1015">Disulfide bond</keyword>
<reference evidence="9 10" key="1">
    <citation type="submission" date="2019-09" db="EMBL/GenBank/DDBJ databases">
        <title>Bird 10,000 Genomes (B10K) Project - Family phase.</title>
        <authorList>
            <person name="Zhang G."/>
        </authorList>
    </citation>
    <scope>NUCLEOTIDE SEQUENCE [LARGE SCALE GENOMIC DNA]</scope>
    <source>
        <strain evidence="9">B10K-DU-002-03</strain>
        <tissue evidence="9">Muscle</tissue>
    </source>
</reference>
<dbReference type="Pfam" id="PF05270">
    <property type="entry name" value="AbfB"/>
    <property type="match status" value="1"/>
</dbReference>
<dbReference type="SMART" id="SM00216">
    <property type="entry name" value="VWD"/>
    <property type="match status" value="4"/>
</dbReference>
<dbReference type="InterPro" id="IPR058753">
    <property type="entry name" value="TIL_OTOGL_Mucin"/>
</dbReference>
<dbReference type="Pfam" id="PF00094">
    <property type="entry name" value="VWD"/>
    <property type="match status" value="4"/>
</dbReference>
<gene>
    <name evidence="9" type="primary">Otog</name>
    <name evidence="9" type="ORF">SERLUN_R08023</name>
</gene>
<proteinExistence type="predicted"/>
<dbReference type="CDD" id="cd19941">
    <property type="entry name" value="TIL"/>
    <property type="match status" value="3"/>
</dbReference>
<dbReference type="SMART" id="SM00832">
    <property type="entry name" value="C8"/>
    <property type="match status" value="4"/>
</dbReference>
<evidence type="ECO:0000256" key="3">
    <source>
        <dbReference type="ARBA" id="ARBA00022737"/>
    </source>
</evidence>
<dbReference type="Pfam" id="PF25962">
    <property type="entry name" value="TIL_OTOGL_Mucin"/>
    <property type="match status" value="1"/>
</dbReference>
<evidence type="ECO:0000256" key="1">
    <source>
        <dbReference type="ARBA" id="ARBA00004613"/>
    </source>
</evidence>
<evidence type="ECO:0000256" key="4">
    <source>
        <dbReference type="ARBA" id="ARBA00023157"/>
    </source>
</evidence>
<dbReference type="InterPro" id="IPR036195">
    <property type="entry name" value="AbfB_ABD_sf"/>
</dbReference>
<name>A0A7L1DCB5_9PASS</name>
<comment type="caution">
    <text evidence="6">Lacks conserved residue(s) required for the propagation of feature annotation.</text>
</comment>
<dbReference type="Pfam" id="PF08742">
    <property type="entry name" value="C8"/>
    <property type="match status" value="4"/>
</dbReference>
<comment type="subcellular location">
    <subcellularLocation>
        <location evidence="1">Secreted</location>
    </subcellularLocation>
</comment>
<feature type="domain" description="VWFD" evidence="8">
    <location>
        <begin position="1988"/>
        <end position="2164"/>
    </location>
</feature>
<dbReference type="Pfam" id="PF01826">
    <property type="entry name" value="TIL"/>
    <property type="match status" value="1"/>
</dbReference>
<dbReference type="GO" id="GO:0046556">
    <property type="term" value="F:alpha-L-arabinofuranosidase activity"/>
    <property type="evidence" value="ECO:0007669"/>
    <property type="project" value="InterPro"/>
</dbReference>
<dbReference type="Gene3D" id="2.10.25.10">
    <property type="entry name" value="Laminin"/>
    <property type="match status" value="4"/>
</dbReference>
<feature type="domain" description="VWFD" evidence="8">
    <location>
        <begin position="865"/>
        <end position="1033"/>
    </location>
</feature>
<dbReference type="GO" id="GO:0005615">
    <property type="term" value="C:extracellular space"/>
    <property type="evidence" value="ECO:0007669"/>
    <property type="project" value="TreeGrafter"/>
</dbReference>
<keyword evidence="3" id="KW-0677">Repeat</keyword>
<dbReference type="InterPro" id="IPR001007">
    <property type="entry name" value="VWF_dom"/>
</dbReference>
<dbReference type="SMART" id="SM00214">
    <property type="entry name" value="VWC"/>
    <property type="match status" value="3"/>
</dbReference>
<dbReference type="SMART" id="SM00041">
    <property type="entry name" value="CT"/>
    <property type="match status" value="1"/>
</dbReference>
<dbReference type="Pfam" id="PF25961">
    <property type="entry name" value="OTOGL_N"/>
    <property type="match status" value="1"/>
</dbReference>
<dbReference type="InterPro" id="IPR058754">
    <property type="entry name" value="OTOGL-like_N"/>
</dbReference>
<dbReference type="InterPro" id="IPR007934">
    <property type="entry name" value="AbfB_ABD"/>
</dbReference>
<evidence type="ECO:0000256" key="2">
    <source>
        <dbReference type="ARBA" id="ARBA00022525"/>
    </source>
</evidence>
<dbReference type="PANTHER" id="PTHR11339:SF228">
    <property type="entry name" value="OTOGELIN"/>
    <property type="match status" value="1"/>
</dbReference>
<dbReference type="SUPFAM" id="SSF57567">
    <property type="entry name" value="Serine protease inhibitors"/>
    <property type="match status" value="4"/>
</dbReference>
<dbReference type="EMBL" id="VXBA01004268">
    <property type="protein sequence ID" value="NXM74623.1"/>
    <property type="molecule type" value="Genomic_DNA"/>
</dbReference>
<keyword evidence="10" id="KW-1185">Reference proteome</keyword>
<dbReference type="Gene3D" id="2.80.10.50">
    <property type="match status" value="1"/>
</dbReference>
<dbReference type="OrthoDB" id="8921018at2759"/>
<sequence length="2801" mass="308576">SDSFACFNGGECVYRELCNCSRFNATGPRCQTVYNTGAERDHICRTWGQYNFETFDGLYYYFSGKSTYALVRHAEPDGQSFSIQVNNDPECHSSPYSCKRSISLFFSGDEQIKMSSEVTYKGFGVQLPYIIGNLHIQKLAGYFLVRHQYAFTLAWDGTSAVYIKMAPEYLGKTRGLCGNNNAILQDDLETSYGKLTDNITEFVESWQENAPQGTPNWDKSLLNEPPCLTQSNESLQRVYTLCNILLHPPFKQCHEYVSPLSFMASCTNDLCMSAVDNATWCRALTEYARACAQAGKPLHGWRVHFQQCAIICAEPLTYNECISCCPVSCHQQSQCIDSELPCVDGCYCPDGLIYENELCVKPMDCPCDYHGSFFEMGSVVYEECNNCTCVGGKWICTNLTCPAECSVSGDTHFMTFDGRKYTFQASCQYILAKSRTSGAFTISLQNAPCGQNQDGSCIQSVSLILKQDPKRQVTLTHSGDVLIYDQYKINLPYADELFEIRKLSSVFLQVKTHIGLQILYDREGLRLYLQVDERWKDDTVGLCGTFNGNTEDDFLSPVGVTESTPELFGNTWKTSSACIHVHDGSQMDPCDIHLQAASYAAEACSILTKDLFAPCYPYLSPVPYFEQCRRDTCKCGQTCFCSALAHYAHHCRRFGVVIDFRGAVTECALSCEDTKEYSTCVSTCGRTCQALSVPETCSSDCVEGCACPSGMYLNSKTEQCVQRNECPCYFQGIDYPPAENVMTSLGKCHCSDGVMNCDNVIAHSCPVGQIYINCSNPQVDPELSRERTCENQLLNLTLSAHLPCVSGCVCPPGLVKHGDVCLDADECPCSWKGKEYFPGDKVISACHTCICQHGSFQCTFHPCPSMCTAYGDRHYRTFDGLTFDFVGTCKVYLVKSTSTSFSVIIENIDCFSTGIICRKNIFITVGNSFLVFDDETGNPSLSSYIDNQQKMQLWKAGFFTIVHFSDEHITILWDQRTTVHVQMGHQWQGELTGLCGNFDLKTVNELRTPDNFELTNSQEFGNSWTAVECVDSSDIRNPCSLNPLREPFAKKECGILLSEAFEACHPVIDVTWFYSNCLTDTCGCNQGGDCECFCTSVSAYAHQCCQHGVAVDWRSPRVCPYDCEYFNKALGKGPYKLVSYLDGKFVMAVKPMDGVVFPVREDDTVPGHTVSFMLTSGLYKPKGHDSNLISFETAERPNYFLQLVSNNTLVLSKWKKTEEFHNRSTFVIHKNTWLSGYSSFESFAKPGYFIHISASSVELLKYRHSEEFRLSTLFKLVDVKFKLLSRSTCEWHYDACTSPCFKTCRDPFGKSCQTVPKVEGCIPACPLNMLLDEITQRCVYFEDCMSEKLRKTEFSAVTSNTTIPTITLSSTISPQSTEMTSGRSTIAMTETTKSNVSLSASADISPLFPSTVSSEASTKAQLISSASTKLLRATEPQTLTATQAVTTSTESESKPIATSIFTGAALILRTTEMPVKTKVMEINLTGTSEGTKISTEQSFMTVANVTATSFSPILSTSSLLKSTSSATTKAAAVVTTQSMKMTFSPTSTPPVSSGKATTEAPFVMAQHLTGTPAVPTTSETLTKSTGQPQSVFSTMESTVELTSLHPLMTSLLPEVTHSSTVPTSVGPTKVILPTGKYLHLTGSVTQPHVLRTSVLQSTVPTRTTADLIFGTRVSPFSPEVLAASSSLTTIKREQFPSFSTQKAATDLKLTRQVSLTESLYSRQTLGTISPSPGSKSTSSMVLLPETTEIPMAVGSGPSASTGKSETEKTTVLPKQVMPLATTFSSTFLASTVLSTMAHSSAAASSMISKTPQTFYSPYFTNKTSVLSTILSSSESKPFFSLAPSSVTNQTSKLEISSEMETPSLSSLLMTPDHPNDTTAPSLSSFAYLSTKPLHGLTTTFSDGLVTAEAMSGVTASSFMGPRETAALQTCTPITENECIKHICLDGQLIQVNKSQNCPYNATQPSCGVLGFATQTNGDKCCPKWECACRCTIFSDLSIITYDGNHLALFKEASYTVSQTQDETITIHVLDCRMSNSNSTSLCLAMLNLTYLSNQITINRLSRKITVNSRSAWPTVRKYGYKVEDTGFKYAVETPTKIRIQWFHNTGVMIIEFNSSREQSALGLCGFCDGSLENDLMLPNRTVLSKSSSPSTFIDSWQVPDTLKYVGEDRHQETNCSLTDCSECLRMVLNQTFSSCHPYVPPELFCDIWVQDTEYIQNPCISLAAYVAMCNKFNICIEWRSSDYCPFSCSEGFSYQPCIAACGVPDSCQNNEVASLDSESCSVLTEGCVCAGGTILHRTHTAVCIPEEKCACTDSSGTPHAVGEIWKTSLSGCCLQKCVDSETIIPVEYDCSDTHNLGCQRFGEVALHVPDDQTCCPQMICICNQSLCEHLIPECNGLEKLVTYYSEESCCPSYVCECDPEKCEPMEQMPSCQDDQTLIAARVENTCCISYICACGACSDQIPKCQEGEVLIVDGNTTDRCCPTYQCICEIHRCPEFKCVLGMSLVEVWSPEKCCPFRTCECACETVPKPQCKLGQKLQIDEHFQNSTENICNCVKYKCVRDKVCLSNERGVLLPGQRIVEHSADGICHISYCTNVVDPTTKYYQINMSSIDCAVKCKANQVYQPPKDLTTCCGSCKNLSCLHTFSNGTVSSFKPGAVWISNCIRYECTNTAIGPVLVSSAVGCPPFNETECVKVGGYVVPFLEGCCKTCKEDGKFCKKVTVRMTIRKNDCRSNTPVNIVSCDGKCPSASIYNYNINTYVRFCKCCRELGLQRRTVQLYCTSNSTWVSYSIQEPTDCSCQWS</sequence>
<dbReference type="InterPro" id="IPR014853">
    <property type="entry name" value="VWF/SSPO/ZAN-like_Cys-rich_dom"/>
</dbReference>
<dbReference type="InterPro" id="IPR050780">
    <property type="entry name" value="Mucin_vWF_Thrombospondin_sf"/>
</dbReference>
<feature type="domain" description="VWFD" evidence="8">
    <location>
        <begin position="403"/>
        <end position="579"/>
    </location>
</feature>
<dbReference type="InterPro" id="IPR001846">
    <property type="entry name" value="VWF_type-D"/>
</dbReference>
<dbReference type="InterPro" id="IPR002919">
    <property type="entry name" value="TIL_dom"/>
</dbReference>
<dbReference type="FunFam" id="2.10.25.10:FF:000055">
    <property type="entry name" value="alpha-tectorin isoform X1"/>
    <property type="match status" value="1"/>
</dbReference>
<evidence type="ECO:0000256" key="5">
    <source>
        <dbReference type="ARBA" id="ARBA00023180"/>
    </source>
</evidence>
<keyword evidence="2" id="KW-0964">Secreted</keyword>
<comment type="caution">
    <text evidence="9">The sequence shown here is derived from an EMBL/GenBank/DDBJ whole genome shotgun (WGS) entry which is preliminary data.</text>
</comment>
<feature type="non-terminal residue" evidence="9">
    <location>
        <position position="2801"/>
    </location>
</feature>
<dbReference type="SMART" id="SM00215">
    <property type="entry name" value="VWC_out"/>
    <property type="match status" value="1"/>
</dbReference>
<dbReference type="InterPro" id="IPR036084">
    <property type="entry name" value="Ser_inhib-like_sf"/>
</dbReference>
<dbReference type="PROSITE" id="PS01225">
    <property type="entry name" value="CTCK_2"/>
    <property type="match status" value="1"/>
</dbReference>
<feature type="domain" description="VWFD" evidence="8">
    <location>
        <begin position="42"/>
        <end position="215"/>
    </location>
</feature>
<organism evidence="9 10">
    <name type="scientific">Serilophus lunatus</name>
    <name type="common">silver-breasted broadbill</name>
    <dbReference type="NCBI Taxonomy" id="239386"/>
    <lineage>
        <taxon>Eukaryota</taxon>
        <taxon>Metazoa</taxon>
        <taxon>Chordata</taxon>
        <taxon>Craniata</taxon>
        <taxon>Vertebrata</taxon>
        <taxon>Euteleostomi</taxon>
        <taxon>Archelosauria</taxon>
        <taxon>Archosauria</taxon>
        <taxon>Dinosauria</taxon>
        <taxon>Saurischia</taxon>
        <taxon>Theropoda</taxon>
        <taxon>Coelurosauria</taxon>
        <taxon>Aves</taxon>
        <taxon>Neognathae</taxon>
        <taxon>Neoaves</taxon>
        <taxon>Telluraves</taxon>
        <taxon>Australaves</taxon>
        <taxon>Passeriformes</taxon>
        <taxon>Eurylaimidae</taxon>
        <taxon>Serilophus</taxon>
    </lineage>
</organism>
<protein>
    <submittedName>
        <fullName evidence="9">OTOG protein</fullName>
    </submittedName>
</protein>
<evidence type="ECO:0000259" key="7">
    <source>
        <dbReference type="PROSITE" id="PS01225"/>
    </source>
</evidence>
<evidence type="ECO:0000259" key="8">
    <source>
        <dbReference type="PROSITE" id="PS51233"/>
    </source>
</evidence>
<dbReference type="PROSITE" id="PS51233">
    <property type="entry name" value="VWFD"/>
    <property type="match status" value="4"/>
</dbReference>
<dbReference type="PANTHER" id="PTHR11339">
    <property type="entry name" value="EXTRACELLULAR MATRIX GLYCOPROTEIN RELATED"/>
    <property type="match status" value="1"/>
</dbReference>
<keyword evidence="5" id="KW-0325">Glycoprotein</keyword>